<dbReference type="InterPro" id="IPR003293">
    <property type="entry name" value="Nudix_hydrolase6-like"/>
</dbReference>
<dbReference type="EMBL" id="LK032051">
    <property type="protein sequence ID" value="CDY15075.1"/>
    <property type="molecule type" value="Genomic_DNA"/>
</dbReference>
<evidence type="ECO:0000256" key="3">
    <source>
        <dbReference type="RuleBase" id="RU368106"/>
    </source>
</evidence>
<dbReference type="OMA" id="FFFCELE"/>
<accession>A0A078FKV2</accession>
<evidence type="ECO:0000313" key="5">
    <source>
        <dbReference type="EMBL" id="CDY15075.1"/>
    </source>
</evidence>
<dbReference type="SUPFAM" id="SSF55811">
    <property type="entry name" value="Nudix"/>
    <property type="match status" value="1"/>
</dbReference>
<protein>
    <recommendedName>
        <fullName evidence="3">Nudix hydrolase</fullName>
        <shortName evidence="3">AtNUDT</shortName>
        <ecNumber evidence="3">3.6.1.13</ecNumber>
        <ecNumber evidence="3">3.6.1.22</ecNumber>
    </recommendedName>
    <alternativeName>
        <fullName evidence="3">ADP-ribose pyrophosphatase</fullName>
    </alternativeName>
    <alternativeName>
        <fullName evidence="3">NADH pyrophosphatase</fullName>
    </alternativeName>
</protein>
<gene>
    <name evidence="5" type="primary">BnaC03g44360D</name>
    <name evidence="5" type="ORF">GSBRNA2T00085205001</name>
</gene>
<dbReference type="Proteomes" id="UP000028999">
    <property type="component" value="Unassembled WGS sequence"/>
</dbReference>
<proteinExistence type="inferred from homology"/>
<sequence>MDCRAHQIFSGKEDNYGGVVVNLMEMEPTTAQDFESKLDVSLAPWKVQGKRGIWIKLSSQLSSLVDSAIKRGFTYHHAENEYVVLTSWISESPSTIPANASHRIGIGAFVLNKSRDVLLPTVISTTGEDIWTGAVGEVEEETCIKTKFVEVLAFRERHQSFFERKSSVFFFCELEASNFEIKKQDSEILDAIRLLKVFKEYVNQPFNQKKEMLRFMANICLKRSHGKENYAGFSTVLTKNSAAKESYLYCSVDHADILNGKCDQACTSFFTTLFHKCFCFT</sequence>
<dbReference type="Gene3D" id="3.40.630.30">
    <property type="match status" value="1"/>
</dbReference>
<dbReference type="PaxDb" id="3708-A0A078FKV2"/>
<keyword evidence="3" id="KW-0460">Magnesium</keyword>
<comment type="function">
    <text evidence="3">Mediates the hydrolysis of some nucleoside diphosphate derivatives, possibly using both NADH and ADP-ribose as substrates.</text>
</comment>
<keyword evidence="6" id="KW-1185">Reference proteome</keyword>
<dbReference type="PANTHER" id="PTHR13994">
    <property type="entry name" value="NUDIX HYDROLASE RELATED"/>
    <property type="match status" value="1"/>
</dbReference>
<dbReference type="GO" id="GO:0035529">
    <property type="term" value="F:NADH pyrophosphatase activity"/>
    <property type="evidence" value="ECO:0000318"/>
    <property type="project" value="GO_Central"/>
</dbReference>
<comment type="similarity">
    <text evidence="1 3">Belongs to the Nudix hydrolase family.</text>
</comment>
<organism evidence="5 6">
    <name type="scientific">Brassica napus</name>
    <name type="common">Rape</name>
    <dbReference type="NCBI Taxonomy" id="3708"/>
    <lineage>
        <taxon>Eukaryota</taxon>
        <taxon>Viridiplantae</taxon>
        <taxon>Streptophyta</taxon>
        <taxon>Embryophyta</taxon>
        <taxon>Tracheophyta</taxon>
        <taxon>Spermatophyta</taxon>
        <taxon>Magnoliopsida</taxon>
        <taxon>eudicotyledons</taxon>
        <taxon>Gunneridae</taxon>
        <taxon>Pentapetalae</taxon>
        <taxon>rosids</taxon>
        <taxon>malvids</taxon>
        <taxon>Brassicales</taxon>
        <taxon>Brassicaceae</taxon>
        <taxon>Brassiceae</taxon>
        <taxon>Brassica</taxon>
    </lineage>
</organism>
<evidence type="ECO:0000259" key="4">
    <source>
        <dbReference type="Pfam" id="PF18290"/>
    </source>
</evidence>
<dbReference type="InterPro" id="IPR015797">
    <property type="entry name" value="NUDIX_hydrolase-like_dom_sf"/>
</dbReference>
<name>A0A078FKV2_BRANA</name>
<evidence type="ECO:0000313" key="6">
    <source>
        <dbReference type="Proteomes" id="UP000028999"/>
    </source>
</evidence>
<dbReference type="PANTHER" id="PTHR13994:SF26">
    <property type="entry name" value="NUDIX HYDROLASE 5-RELATED"/>
    <property type="match status" value="1"/>
</dbReference>
<dbReference type="Gramene" id="CDY15075">
    <property type="protein sequence ID" value="CDY15075"/>
    <property type="gene ID" value="GSBRNA2T00085205001"/>
</dbReference>
<dbReference type="Gene3D" id="3.90.79.10">
    <property type="entry name" value="Nucleoside Triphosphate Pyrophosphohydrolase"/>
    <property type="match status" value="1"/>
</dbReference>
<dbReference type="EC" id="3.6.1.22" evidence="3"/>
<evidence type="ECO:0000256" key="2">
    <source>
        <dbReference type="ARBA" id="ARBA00022801"/>
    </source>
</evidence>
<reference evidence="5 6" key="1">
    <citation type="journal article" date="2014" name="Science">
        <title>Plant genetics. Early allopolyploid evolution in the post-Neolithic Brassica napus oilseed genome.</title>
        <authorList>
            <person name="Chalhoub B."/>
            <person name="Denoeud F."/>
            <person name="Liu S."/>
            <person name="Parkin I.A."/>
            <person name="Tang H."/>
            <person name="Wang X."/>
            <person name="Chiquet J."/>
            <person name="Belcram H."/>
            <person name="Tong C."/>
            <person name="Samans B."/>
            <person name="Correa M."/>
            <person name="Da Silva C."/>
            <person name="Just J."/>
            <person name="Falentin C."/>
            <person name="Koh C.S."/>
            <person name="Le Clainche I."/>
            <person name="Bernard M."/>
            <person name="Bento P."/>
            <person name="Noel B."/>
            <person name="Labadie K."/>
            <person name="Alberti A."/>
            <person name="Charles M."/>
            <person name="Arnaud D."/>
            <person name="Guo H."/>
            <person name="Daviaud C."/>
            <person name="Alamery S."/>
            <person name="Jabbari K."/>
            <person name="Zhao M."/>
            <person name="Edger P.P."/>
            <person name="Chelaifa H."/>
            <person name="Tack D."/>
            <person name="Lassalle G."/>
            <person name="Mestiri I."/>
            <person name="Schnel N."/>
            <person name="Le Paslier M.C."/>
            <person name="Fan G."/>
            <person name="Renault V."/>
            <person name="Bayer P.E."/>
            <person name="Golicz A.A."/>
            <person name="Manoli S."/>
            <person name="Lee T.H."/>
            <person name="Thi V.H."/>
            <person name="Chalabi S."/>
            <person name="Hu Q."/>
            <person name="Fan C."/>
            <person name="Tollenaere R."/>
            <person name="Lu Y."/>
            <person name="Battail C."/>
            <person name="Shen J."/>
            <person name="Sidebottom C.H."/>
            <person name="Wang X."/>
            <person name="Canaguier A."/>
            <person name="Chauveau A."/>
            <person name="Berard A."/>
            <person name="Deniot G."/>
            <person name="Guan M."/>
            <person name="Liu Z."/>
            <person name="Sun F."/>
            <person name="Lim Y.P."/>
            <person name="Lyons E."/>
            <person name="Town C.D."/>
            <person name="Bancroft I."/>
            <person name="Wang X."/>
            <person name="Meng J."/>
            <person name="Ma J."/>
            <person name="Pires J.C."/>
            <person name="King G.J."/>
            <person name="Brunel D."/>
            <person name="Delourme R."/>
            <person name="Renard M."/>
            <person name="Aury J.M."/>
            <person name="Adams K.L."/>
            <person name="Batley J."/>
            <person name="Snowdon R.J."/>
            <person name="Tost J."/>
            <person name="Edwards D."/>
            <person name="Zhou Y."/>
            <person name="Hua W."/>
            <person name="Sharpe A.G."/>
            <person name="Paterson A.H."/>
            <person name="Guan C."/>
            <person name="Wincker P."/>
        </authorList>
    </citation>
    <scope>NUCLEOTIDE SEQUENCE [LARGE SCALE GENOMIC DNA]</scope>
    <source>
        <strain evidence="6">cv. Darmor-bzh</strain>
    </source>
</reference>
<comment type="catalytic activity">
    <reaction evidence="3">
        <text>NADH + H2O = reduced beta-nicotinamide D-ribonucleotide + AMP + 2 H(+)</text>
        <dbReference type="Rhea" id="RHEA:48868"/>
        <dbReference type="ChEBI" id="CHEBI:15377"/>
        <dbReference type="ChEBI" id="CHEBI:15378"/>
        <dbReference type="ChEBI" id="CHEBI:57945"/>
        <dbReference type="ChEBI" id="CHEBI:90832"/>
        <dbReference type="ChEBI" id="CHEBI:456215"/>
        <dbReference type="EC" id="3.6.1.22"/>
    </reaction>
</comment>
<comment type="catalytic activity">
    <reaction evidence="3">
        <text>ADP-D-ribose + H2O = D-ribose 5-phosphate + AMP + 2 H(+)</text>
        <dbReference type="Rhea" id="RHEA:10412"/>
        <dbReference type="ChEBI" id="CHEBI:15377"/>
        <dbReference type="ChEBI" id="CHEBI:15378"/>
        <dbReference type="ChEBI" id="CHEBI:57967"/>
        <dbReference type="ChEBI" id="CHEBI:78346"/>
        <dbReference type="ChEBI" id="CHEBI:456215"/>
        <dbReference type="EC" id="3.6.1.13"/>
    </reaction>
</comment>
<dbReference type="STRING" id="3708.A0A078FKV2"/>
<dbReference type="FunFam" id="3.40.630.30:FF:000016">
    <property type="entry name" value="nudix hydrolase 2"/>
    <property type="match status" value="1"/>
</dbReference>
<dbReference type="PRINTS" id="PR01356">
    <property type="entry name" value="GFGPROTEIN"/>
</dbReference>
<evidence type="ECO:0000256" key="1">
    <source>
        <dbReference type="ARBA" id="ARBA00005582"/>
    </source>
</evidence>
<feature type="domain" description="Pre-nudix hydrolase" evidence="4">
    <location>
        <begin position="9"/>
        <end position="89"/>
    </location>
</feature>
<dbReference type="GO" id="GO:0046872">
    <property type="term" value="F:metal ion binding"/>
    <property type="evidence" value="ECO:0007669"/>
    <property type="project" value="UniProtKB-UniRule"/>
</dbReference>
<dbReference type="Pfam" id="PF18290">
    <property type="entry name" value="Nudix_hydro"/>
    <property type="match status" value="1"/>
</dbReference>
<dbReference type="GO" id="GO:0051287">
    <property type="term" value="F:NAD binding"/>
    <property type="evidence" value="ECO:0000318"/>
    <property type="project" value="GO_Central"/>
</dbReference>
<dbReference type="InterPro" id="IPR040618">
    <property type="entry name" value="Pre-Nudix"/>
</dbReference>
<keyword evidence="2 3" id="KW-0378">Hydrolase</keyword>
<dbReference type="GO" id="GO:0047631">
    <property type="term" value="F:ADP-ribose diphosphatase activity"/>
    <property type="evidence" value="ECO:0000318"/>
    <property type="project" value="GO_Central"/>
</dbReference>
<comment type="cofactor">
    <cofactor evidence="3">
        <name>Mg(2+)</name>
        <dbReference type="ChEBI" id="CHEBI:18420"/>
    </cofactor>
</comment>
<comment type="catalytic activity">
    <reaction evidence="3">
        <text>NAD(+) + H2O = beta-nicotinamide D-ribonucleotide + AMP + 2 H(+)</text>
        <dbReference type="Rhea" id="RHEA:11800"/>
        <dbReference type="ChEBI" id="CHEBI:14649"/>
        <dbReference type="ChEBI" id="CHEBI:15377"/>
        <dbReference type="ChEBI" id="CHEBI:15378"/>
        <dbReference type="ChEBI" id="CHEBI:57540"/>
        <dbReference type="ChEBI" id="CHEBI:456215"/>
        <dbReference type="EC" id="3.6.1.22"/>
    </reaction>
</comment>
<keyword evidence="3" id="KW-0479">Metal-binding</keyword>
<dbReference type="AlphaFoldDB" id="A0A078FKV2"/>
<dbReference type="EC" id="3.6.1.13" evidence="3"/>